<reference evidence="1 3" key="2">
    <citation type="journal article" date="2018" name="Plant J.">
        <title>The Physcomitrella patens chromosome-scale assembly reveals moss genome structure and evolution.</title>
        <authorList>
            <person name="Lang D."/>
            <person name="Ullrich K.K."/>
            <person name="Murat F."/>
            <person name="Fuchs J."/>
            <person name="Jenkins J."/>
            <person name="Haas F.B."/>
            <person name="Piednoel M."/>
            <person name="Gundlach H."/>
            <person name="Van Bel M."/>
            <person name="Meyberg R."/>
            <person name="Vives C."/>
            <person name="Morata J."/>
            <person name="Symeonidi A."/>
            <person name="Hiss M."/>
            <person name="Muchero W."/>
            <person name="Kamisugi Y."/>
            <person name="Saleh O."/>
            <person name="Blanc G."/>
            <person name="Decker E.L."/>
            <person name="van Gessel N."/>
            <person name="Grimwood J."/>
            <person name="Hayes R.D."/>
            <person name="Graham S.W."/>
            <person name="Gunter L.E."/>
            <person name="McDaniel S.F."/>
            <person name="Hoernstein S.N.W."/>
            <person name="Larsson A."/>
            <person name="Li F.W."/>
            <person name="Perroud P.F."/>
            <person name="Phillips J."/>
            <person name="Ranjan P."/>
            <person name="Rokshar D.S."/>
            <person name="Rothfels C.J."/>
            <person name="Schneider L."/>
            <person name="Shu S."/>
            <person name="Stevenson D.W."/>
            <person name="Thummler F."/>
            <person name="Tillich M."/>
            <person name="Villarreal Aguilar J.C."/>
            <person name="Widiez T."/>
            <person name="Wong G.K."/>
            <person name="Wymore A."/>
            <person name="Zhang Y."/>
            <person name="Zimmer A.D."/>
            <person name="Quatrano R.S."/>
            <person name="Mayer K.F.X."/>
            <person name="Goodstein D."/>
            <person name="Casacuberta J.M."/>
            <person name="Vandepoele K."/>
            <person name="Reski R."/>
            <person name="Cuming A.C."/>
            <person name="Tuskan G.A."/>
            <person name="Maumus F."/>
            <person name="Salse J."/>
            <person name="Schmutz J."/>
            <person name="Rensing S.A."/>
        </authorList>
    </citation>
    <scope>NUCLEOTIDE SEQUENCE [LARGE SCALE GENOMIC DNA]</scope>
    <source>
        <strain evidence="2 3">cv. Gransden 2004</strain>
    </source>
</reference>
<protein>
    <submittedName>
        <fullName evidence="1 2">Uncharacterized protein</fullName>
    </submittedName>
</protein>
<name>A0A2K1JK72_PHYPA</name>
<evidence type="ECO:0000313" key="2">
    <source>
        <dbReference type="EnsemblPlants" id="PAC:32930341.CDS.1"/>
    </source>
</evidence>
<reference evidence="1 3" key="1">
    <citation type="journal article" date="2008" name="Science">
        <title>The Physcomitrella genome reveals evolutionary insights into the conquest of land by plants.</title>
        <authorList>
            <person name="Rensing S."/>
            <person name="Lang D."/>
            <person name="Zimmer A."/>
            <person name="Terry A."/>
            <person name="Salamov A."/>
            <person name="Shapiro H."/>
            <person name="Nishiyama T."/>
            <person name="Perroud P.-F."/>
            <person name="Lindquist E."/>
            <person name="Kamisugi Y."/>
            <person name="Tanahashi T."/>
            <person name="Sakakibara K."/>
            <person name="Fujita T."/>
            <person name="Oishi K."/>
            <person name="Shin-I T."/>
            <person name="Kuroki Y."/>
            <person name="Toyoda A."/>
            <person name="Suzuki Y."/>
            <person name="Hashimoto A."/>
            <person name="Yamaguchi K."/>
            <person name="Sugano A."/>
            <person name="Kohara Y."/>
            <person name="Fujiyama A."/>
            <person name="Anterola A."/>
            <person name="Aoki S."/>
            <person name="Ashton N."/>
            <person name="Barbazuk W.B."/>
            <person name="Barker E."/>
            <person name="Bennetzen J."/>
            <person name="Bezanilla M."/>
            <person name="Blankenship R."/>
            <person name="Cho S.H."/>
            <person name="Dutcher S."/>
            <person name="Estelle M."/>
            <person name="Fawcett J.A."/>
            <person name="Gundlach H."/>
            <person name="Hanada K."/>
            <person name="Heyl A."/>
            <person name="Hicks K.A."/>
            <person name="Hugh J."/>
            <person name="Lohr M."/>
            <person name="Mayer K."/>
            <person name="Melkozernov A."/>
            <person name="Murata T."/>
            <person name="Nelson D."/>
            <person name="Pils B."/>
            <person name="Prigge M."/>
            <person name="Reiss B."/>
            <person name="Renner T."/>
            <person name="Rombauts S."/>
            <person name="Rushton P."/>
            <person name="Sanderfoot A."/>
            <person name="Schween G."/>
            <person name="Shiu S.-H."/>
            <person name="Stueber K."/>
            <person name="Theodoulou F.L."/>
            <person name="Tu H."/>
            <person name="Van de Peer Y."/>
            <person name="Verrier P.J."/>
            <person name="Waters E."/>
            <person name="Wood A."/>
            <person name="Yang L."/>
            <person name="Cove D."/>
            <person name="Cuming A."/>
            <person name="Hasebe M."/>
            <person name="Lucas S."/>
            <person name="Mishler D.B."/>
            <person name="Reski R."/>
            <person name="Grigoriev I."/>
            <person name="Quatrano R.S."/>
            <person name="Boore J.L."/>
        </authorList>
    </citation>
    <scope>NUCLEOTIDE SEQUENCE [LARGE SCALE GENOMIC DNA]</scope>
    <source>
        <strain evidence="2 3">cv. Gransden 2004</strain>
    </source>
</reference>
<dbReference type="Gramene" id="Pp3c13_919V3.1">
    <property type="protein sequence ID" value="PAC:32930341.CDS.1"/>
    <property type="gene ID" value="Pp3c13_919"/>
</dbReference>
<proteinExistence type="predicted"/>
<reference evidence="2" key="3">
    <citation type="submission" date="2020-12" db="UniProtKB">
        <authorList>
            <consortium name="EnsemblPlants"/>
        </authorList>
    </citation>
    <scope>IDENTIFICATION</scope>
</reference>
<gene>
    <name evidence="1" type="ORF">PHYPA_016809</name>
</gene>
<evidence type="ECO:0000313" key="3">
    <source>
        <dbReference type="Proteomes" id="UP000006727"/>
    </source>
</evidence>
<dbReference type="AlphaFoldDB" id="A0A2K1JK72"/>
<evidence type="ECO:0000313" key="1">
    <source>
        <dbReference type="EMBL" id="PNR41980.1"/>
    </source>
</evidence>
<dbReference type="Proteomes" id="UP000006727">
    <property type="component" value="Chromosome 13"/>
</dbReference>
<organism evidence="1">
    <name type="scientific">Physcomitrium patens</name>
    <name type="common">Spreading-leaved earth moss</name>
    <name type="synonym">Physcomitrella patens</name>
    <dbReference type="NCBI Taxonomy" id="3218"/>
    <lineage>
        <taxon>Eukaryota</taxon>
        <taxon>Viridiplantae</taxon>
        <taxon>Streptophyta</taxon>
        <taxon>Embryophyta</taxon>
        <taxon>Bryophyta</taxon>
        <taxon>Bryophytina</taxon>
        <taxon>Bryopsida</taxon>
        <taxon>Funariidae</taxon>
        <taxon>Funariales</taxon>
        <taxon>Funariaceae</taxon>
        <taxon>Physcomitrium</taxon>
    </lineage>
</organism>
<accession>A0A2K1JK72</accession>
<dbReference type="EMBL" id="ABEU02000013">
    <property type="protein sequence ID" value="PNR41980.1"/>
    <property type="molecule type" value="Genomic_DNA"/>
</dbReference>
<sequence length="90" mass="10566">MTPRNSNRDNDLHLSQTLLLSPKSPNLQLLAPHNNKIAYKVFLEVHECKYRNEITTLCKTNSRLQSEPNYVYSITDHFCSFTLKTDRERI</sequence>
<keyword evidence="3" id="KW-1185">Reference proteome</keyword>
<dbReference type="EnsemblPlants" id="Pp3c13_919V3.1">
    <property type="protein sequence ID" value="PAC:32930341.CDS.1"/>
    <property type="gene ID" value="Pp3c13_919"/>
</dbReference>
<dbReference type="InParanoid" id="A0A2K1JK72"/>